<protein>
    <recommendedName>
        <fullName evidence="1">Nucleotide modification associated domain-containing protein</fullName>
    </recommendedName>
</protein>
<sequence length="134" mass="14873">MSCHPSCQHEPIPEPAMSVEDLAEALGHTLPPKKPTLLQETDDSEFGKAASDVFSEAEELLLRKNHDYGSKNISLSPGGPLNGLRVRMWDKMARINNLVDKDVEPSNESLRDSFIDLLNYSAIALMVLDGKWPE</sequence>
<dbReference type="EMBL" id="POTW01000027">
    <property type="protein sequence ID" value="PZF83221.1"/>
    <property type="molecule type" value="Genomic_DNA"/>
</dbReference>
<evidence type="ECO:0000313" key="2">
    <source>
        <dbReference type="EMBL" id="PZF83221.1"/>
    </source>
</evidence>
<dbReference type="Proteomes" id="UP000248764">
    <property type="component" value="Unassembled WGS sequence"/>
</dbReference>
<feature type="domain" description="Nucleotide modification associated" evidence="1">
    <location>
        <begin position="64"/>
        <end position="127"/>
    </location>
</feature>
<gene>
    <name evidence="2" type="ORF">C1I92_13165</name>
</gene>
<evidence type="ECO:0000313" key="3">
    <source>
        <dbReference type="Proteomes" id="UP000248764"/>
    </source>
</evidence>
<name>A0A2W2B6Y1_9ACTN</name>
<dbReference type="AlphaFoldDB" id="A0A2W2B6Y1"/>
<proteinExistence type="predicted"/>
<keyword evidence="3" id="KW-1185">Reference proteome</keyword>
<organism evidence="2 3">
    <name type="scientific">Jiangella anatolica</name>
    <dbReference type="NCBI Taxonomy" id="2670374"/>
    <lineage>
        <taxon>Bacteria</taxon>
        <taxon>Bacillati</taxon>
        <taxon>Actinomycetota</taxon>
        <taxon>Actinomycetes</taxon>
        <taxon>Jiangellales</taxon>
        <taxon>Jiangellaceae</taxon>
        <taxon>Jiangella</taxon>
    </lineage>
</organism>
<accession>A0A2W2B6Y1</accession>
<dbReference type="Pfam" id="PF07659">
    <property type="entry name" value="DUF1599"/>
    <property type="match status" value="1"/>
</dbReference>
<reference evidence="2 3" key="1">
    <citation type="submission" date="2018-01" db="EMBL/GenBank/DDBJ databases">
        <title>Draft genome sequence of Jiangella sp. GTF31.</title>
        <authorList>
            <person name="Sahin N."/>
            <person name="Ay H."/>
            <person name="Saygin H."/>
        </authorList>
    </citation>
    <scope>NUCLEOTIDE SEQUENCE [LARGE SCALE GENOMIC DNA]</scope>
    <source>
        <strain evidence="2 3">GTF31</strain>
    </source>
</reference>
<dbReference type="InterPro" id="IPR011630">
    <property type="entry name" value="DUF1599"/>
</dbReference>
<comment type="caution">
    <text evidence="2">The sequence shown here is derived from an EMBL/GenBank/DDBJ whole genome shotgun (WGS) entry which is preliminary data.</text>
</comment>
<evidence type="ECO:0000259" key="1">
    <source>
        <dbReference type="Pfam" id="PF07659"/>
    </source>
</evidence>